<evidence type="ECO:0000256" key="4">
    <source>
        <dbReference type="ARBA" id="ARBA00022857"/>
    </source>
</evidence>
<feature type="binding site" evidence="11">
    <location>
        <position position="125"/>
    </location>
    <ligand>
        <name>NAD(+)</name>
        <dbReference type="ChEBI" id="CHEBI:57540"/>
    </ligand>
</feature>
<keyword evidence="4" id="KW-0521">NADP</keyword>
<dbReference type="Gene3D" id="3.40.50.1970">
    <property type="match status" value="1"/>
</dbReference>
<dbReference type="InterPro" id="IPR016205">
    <property type="entry name" value="Glycerol_DH"/>
</dbReference>
<feature type="binding site" evidence="11">
    <location>
        <begin position="116"/>
        <end position="119"/>
    </location>
    <ligand>
        <name>NAD(+)</name>
        <dbReference type="ChEBI" id="CHEBI:57540"/>
    </ligand>
</feature>
<accession>A0A3E4QV92</accession>
<evidence type="ECO:0000256" key="7">
    <source>
        <dbReference type="ARBA" id="ARBA00023098"/>
    </source>
</evidence>
<sequence length="362" mass="38509">MRNIQMSDYTVGEDCFGAVPAALASYRAKSVVLVGGKRALSAAAPMILKVLDDTDIEVLDTIVYGTDSTESTIATLEANPSFQQADVAFAIGGGKAIDTVKTAAIATKKTVFSVPTICSNCSSATAIAVVYHDDHSLKCYSYPDAPAHIFINPAIIANAPQEYFWAGIGDALSKQPEVEYATSAGNLTHTGALGLALAHTCSAPLFTYGEQGLADVRNNTASEAVKQIALDIVVNTGYVSNLTNQPDFYYNSSLAHAFYNATTGVPRGGKTHLHGEVVSFGVLVLLSYIGDQEGLARYAALNKKLGLPTTLAELDLTEEHLPRIVELAHNTNEWKQGNPQPFEDEKFVEAIKAADAYGRSLA</sequence>
<evidence type="ECO:0000256" key="8">
    <source>
        <dbReference type="ARBA" id="ARBA00023209"/>
    </source>
</evidence>
<dbReference type="Gene3D" id="1.20.1090.10">
    <property type="entry name" value="Dehydroquinate synthase-like - alpha domain"/>
    <property type="match status" value="1"/>
</dbReference>
<keyword evidence="5" id="KW-0560">Oxidoreductase</keyword>
<evidence type="ECO:0000256" key="2">
    <source>
        <dbReference type="ARBA" id="ARBA00022516"/>
    </source>
</evidence>
<keyword evidence="2" id="KW-0444">Lipid biosynthesis</keyword>
<dbReference type="GO" id="GO:0016614">
    <property type="term" value="F:oxidoreductase activity, acting on CH-OH group of donors"/>
    <property type="evidence" value="ECO:0007669"/>
    <property type="project" value="InterPro"/>
</dbReference>
<feature type="binding site" evidence="11">
    <location>
        <position position="131"/>
    </location>
    <ligand>
        <name>NAD(+)</name>
        <dbReference type="ChEBI" id="CHEBI:57540"/>
    </ligand>
</feature>
<evidence type="ECO:0000313" key="12">
    <source>
        <dbReference type="EMBL" id="RGL10734.1"/>
    </source>
</evidence>
<dbReference type="SUPFAM" id="SSF56796">
    <property type="entry name" value="Dehydroquinate synthase-like"/>
    <property type="match status" value="1"/>
</dbReference>
<dbReference type="Pfam" id="PF13685">
    <property type="entry name" value="Fe-ADH_2"/>
    <property type="match status" value="1"/>
</dbReference>
<comment type="caution">
    <text evidence="12">The sequence shown here is derived from an EMBL/GenBank/DDBJ whole genome shotgun (WGS) entry which is preliminary data.</text>
</comment>
<keyword evidence="9" id="KW-1208">Phospholipid metabolism</keyword>
<evidence type="ECO:0000256" key="11">
    <source>
        <dbReference type="PIRSR" id="PIRSR000112-3"/>
    </source>
</evidence>
<dbReference type="GO" id="GO:0046872">
    <property type="term" value="F:metal ion binding"/>
    <property type="evidence" value="ECO:0007669"/>
    <property type="project" value="UniProtKB-KW"/>
</dbReference>
<dbReference type="PANTHER" id="PTHR43616:SF5">
    <property type="entry name" value="GLYCEROL DEHYDROGENASE 1"/>
    <property type="match status" value="1"/>
</dbReference>
<evidence type="ECO:0000256" key="1">
    <source>
        <dbReference type="ARBA" id="ARBA00022490"/>
    </source>
</evidence>
<feature type="binding site" evidence="10">
    <location>
        <position position="256"/>
    </location>
    <ligand>
        <name>glycerol</name>
        <dbReference type="ChEBI" id="CHEBI:17754"/>
    </ligand>
</feature>
<keyword evidence="10" id="KW-0862">Zinc</keyword>
<dbReference type="RefSeq" id="WP_117679367.1">
    <property type="nucleotide sequence ID" value="NZ_CALJOO010000065.1"/>
</dbReference>
<keyword evidence="1" id="KW-0963">Cytoplasm</keyword>
<evidence type="ECO:0000256" key="6">
    <source>
        <dbReference type="ARBA" id="ARBA00023027"/>
    </source>
</evidence>
<dbReference type="PIRSF" id="PIRSF000112">
    <property type="entry name" value="Glycerol_dehydrogenase"/>
    <property type="match status" value="1"/>
</dbReference>
<evidence type="ECO:0000256" key="10">
    <source>
        <dbReference type="PIRSR" id="PIRSR000112-1"/>
    </source>
</evidence>
<gene>
    <name evidence="12" type="ORF">DXC81_04510</name>
</gene>
<protein>
    <submittedName>
        <fullName evidence="12">Iron-containing alcohol dehydrogenase family protein</fullName>
    </submittedName>
</protein>
<dbReference type="InterPro" id="IPR032837">
    <property type="entry name" value="G1PDH"/>
</dbReference>
<name>A0A3E4QV92_9ACTN</name>
<organism evidence="12 13">
    <name type="scientific">Collinsella tanakaei</name>
    <dbReference type="NCBI Taxonomy" id="626935"/>
    <lineage>
        <taxon>Bacteria</taxon>
        <taxon>Bacillati</taxon>
        <taxon>Actinomycetota</taxon>
        <taxon>Coriobacteriia</taxon>
        <taxon>Coriobacteriales</taxon>
        <taxon>Coriobacteriaceae</taxon>
        <taxon>Collinsella</taxon>
    </lineage>
</organism>
<evidence type="ECO:0000256" key="9">
    <source>
        <dbReference type="ARBA" id="ARBA00023264"/>
    </source>
</evidence>
<reference evidence="12 13" key="1">
    <citation type="submission" date="2018-08" db="EMBL/GenBank/DDBJ databases">
        <title>A genome reference for cultivated species of the human gut microbiota.</title>
        <authorList>
            <person name="Zou Y."/>
            <person name="Xue W."/>
            <person name="Luo G."/>
        </authorList>
    </citation>
    <scope>NUCLEOTIDE SEQUENCE [LARGE SCALE GENOMIC DNA]</scope>
    <source>
        <strain evidence="12 13">TF08-14</strain>
    </source>
</reference>
<feature type="binding site" evidence="10">
    <location>
        <position position="170"/>
    </location>
    <ligand>
        <name>glycerol</name>
        <dbReference type="ChEBI" id="CHEBI:17754"/>
    </ligand>
</feature>
<dbReference type="Proteomes" id="UP000260943">
    <property type="component" value="Unassembled WGS sequence"/>
</dbReference>
<feature type="binding site" evidence="10">
    <location>
        <position position="274"/>
    </location>
    <ligand>
        <name>glycerol</name>
        <dbReference type="ChEBI" id="CHEBI:17754"/>
    </ligand>
</feature>
<keyword evidence="6 11" id="KW-0520">NAD</keyword>
<evidence type="ECO:0000256" key="3">
    <source>
        <dbReference type="ARBA" id="ARBA00022723"/>
    </source>
</evidence>
<dbReference type="GO" id="GO:0008654">
    <property type="term" value="P:phospholipid biosynthetic process"/>
    <property type="evidence" value="ECO:0007669"/>
    <property type="project" value="UniProtKB-KW"/>
</dbReference>
<comment type="cofactor">
    <cofactor evidence="10">
        <name>Zn(2+)</name>
        <dbReference type="ChEBI" id="CHEBI:29105"/>
    </cofactor>
    <text evidence="10">Binds 1 zinc ion per subunit.</text>
</comment>
<dbReference type="CDD" id="cd08171">
    <property type="entry name" value="GlyDH-like"/>
    <property type="match status" value="1"/>
</dbReference>
<keyword evidence="3 10" id="KW-0479">Metal-binding</keyword>
<evidence type="ECO:0000313" key="13">
    <source>
        <dbReference type="Proteomes" id="UP000260943"/>
    </source>
</evidence>
<evidence type="ECO:0000256" key="5">
    <source>
        <dbReference type="ARBA" id="ARBA00023002"/>
    </source>
</evidence>
<feature type="binding site" evidence="11">
    <location>
        <begin position="94"/>
        <end position="98"/>
    </location>
    <ligand>
        <name>NAD(+)</name>
        <dbReference type="ChEBI" id="CHEBI:57540"/>
    </ligand>
</feature>
<keyword evidence="7" id="KW-0443">Lipid metabolism</keyword>
<proteinExistence type="predicted"/>
<dbReference type="EMBL" id="QSRJ01000004">
    <property type="protein sequence ID" value="RGL10734.1"/>
    <property type="molecule type" value="Genomic_DNA"/>
</dbReference>
<keyword evidence="8" id="KW-0594">Phospholipid biosynthesis</keyword>
<dbReference type="PANTHER" id="PTHR43616">
    <property type="entry name" value="GLYCEROL DEHYDROGENASE"/>
    <property type="match status" value="1"/>
</dbReference>
<dbReference type="AlphaFoldDB" id="A0A3E4QV92"/>